<dbReference type="OrthoDB" id="419537at2759"/>
<evidence type="ECO:0000256" key="1">
    <source>
        <dbReference type="ARBA" id="ARBA00004888"/>
    </source>
</evidence>
<evidence type="ECO:0000256" key="8">
    <source>
        <dbReference type="ARBA" id="ARBA00023152"/>
    </source>
</evidence>
<evidence type="ECO:0000256" key="5">
    <source>
        <dbReference type="ARBA" id="ARBA00022741"/>
    </source>
</evidence>
<comment type="pathway">
    <text evidence="1">Carbohydrate degradation; glycolysis; D-glyceraldehyde 3-phosphate and glycerone phosphate from D-glucose: step 1/4.</text>
</comment>
<dbReference type="EC" id="2.7.1.-" evidence="10"/>
<keyword evidence="8 10" id="KW-0324">Glycolysis</keyword>
<protein>
    <recommendedName>
        <fullName evidence="10">Phosphotransferase</fullName>
        <ecNumber evidence="10">2.7.1.-</ecNumber>
    </recommendedName>
</protein>
<name>A0A9E7ENE5_9LILI</name>
<gene>
    <name evidence="13" type="ORF">MUK42_02270</name>
</gene>
<organism evidence="13 14">
    <name type="scientific">Musa troglodytarum</name>
    <name type="common">fe'i banana</name>
    <dbReference type="NCBI Taxonomy" id="320322"/>
    <lineage>
        <taxon>Eukaryota</taxon>
        <taxon>Viridiplantae</taxon>
        <taxon>Streptophyta</taxon>
        <taxon>Embryophyta</taxon>
        <taxon>Tracheophyta</taxon>
        <taxon>Spermatophyta</taxon>
        <taxon>Magnoliopsida</taxon>
        <taxon>Liliopsida</taxon>
        <taxon>Zingiberales</taxon>
        <taxon>Musaceae</taxon>
        <taxon>Musa</taxon>
    </lineage>
</organism>
<evidence type="ECO:0000256" key="3">
    <source>
        <dbReference type="ARBA" id="ARBA00009225"/>
    </source>
</evidence>
<evidence type="ECO:0000256" key="9">
    <source>
        <dbReference type="ARBA" id="ARBA00047905"/>
    </source>
</evidence>
<accession>A0A9E7ENE5</accession>
<dbReference type="GO" id="GO:0005524">
    <property type="term" value="F:ATP binding"/>
    <property type="evidence" value="ECO:0007669"/>
    <property type="project" value="UniProtKB-UniRule"/>
</dbReference>
<sequence length="373" mass="40910">MGRVGLGVAVGCAVVTCAIAAALVGRRARSWWRWARVVGVVGQFEEDCATPVWKLRQVVDAMVVEMHAGLASDGGSKLKMLLTFVDTLPDGDEDGVYYALDLRGTSCRVLKVQLGGSGPKIINHKVEQQQIPEELVSSTSEVLFDFIALTLKEFIEREENGQVPGSKKELGFTFSFPIRQLSVSSGVLIKWTKGFTIEDVVNDPVGTLAVGHYDDADTVAAVIIGDGTNACYIERSDAIIKYQGLLTDSGFMIVNMEWGNFWSSHLPRTSYDIALDDESPNRNDQGYEKMISGMYLGEIVRRVLHRIAEVSEIFGDSAHHLSVPFILRTPLMAAMHEDDSPDLREVGRILEESLQVHASLVPLGSILNHSSLC</sequence>
<reference evidence="13" key="1">
    <citation type="submission" date="2022-05" db="EMBL/GenBank/DDBJ databases">
        <title>The Musa troglodytarum L. genome provides insights into the mechanism of non-climacteric behaviour and enrichment of carotenoids.</title>
        <authorList>
            <person name="Wang J."/>
        </authorList>
    </citation>
    <scope>NUCLEOTIDE SEQUENCE</scope>
    <source>
        <tissue evidence="13">Leaf</tissue>
    </source>
</reference>
<keyword evidence="5 10" id="KW-0547">Nucleotide-binding</keyword>
<dbReference type="InterPro" id="IPR001312">
    <property type="entry name" value="Hexokinase"/>
</dbReference>
<feature type="domain" description="Hexokinase N-terminal" evidence="11">
    <location>
        <begin position="42"/>
        <end position="214"/>
    </location>
</feature>
<dbReference type="InterPro" id="IPR019807">
    <property type="entry name" value="Hexokinase_BS"/>
</dbReference>
<keyword evidence="6 10" id="KW-0418">Kinase</keyword>
<dbReference type="GO" id="GO:0005536">
    <property type="term" value="F:D-glucose binding"/>
    <property type="evidence" value="ECO:0007669"/>
    <property type="project" value="InterPro"/>
</dbReference>
<evidence type="ECO:0000256" key="4">
    <source>
        <dbReference type="ARBA" id="ARBA00022679"/>
    </source>
</evidence>
<keyword evidence="4 10" id="KW-0808">Transferase</keyword>
<keyword evidence="7 10" id="KW-0067">ATP-binding</keyword>
<dbReference type="PANTHER" id="PTHR19443:SF6">
    <property type="entry name" value="HEXOKINASE-4"/>
    <property type="match status" value="1"/>
</dbReference>
<dbReference type="EMBL" id="CP097503">
    <property type="protein sequence ID" value="URD80890.1"/>
    <property type="molecule type" value="Genomic_DNA"/>
</dbReference>
<dbReference type="GO" id="GO:0004340">
    <property type="term" value="F:glucokinase activity"/>
    <property type="evidence" value="ECO:0007669"/>
    <property type="project" value="UniProtKB-ARBA"/>
</dbReference>
<dbReference type="GO" id="GO:0005829">
    <property type="term" value="C:cytosol"/>
    <property type="evidence" value="ECO:0007669"/>
    <property type="project" value="TreeGrafter"/>
</dbReference>
<dbReference type="Gene3D" id="3.40.367.20">
    <property type="match status" value="2"/>
</dbReference>
<comment type="pathway">
    <text evidence="2">Carbohydrate metabolism; hexose metabolism.</text>
</comment>
<dbReference type="Pfam" id="PF00349">
    <property type="entry name" value="Hexokinase_1"/>
    <property type="match status" value="1"/>
</dbReference>
<evidence type="ECO:0000259" key="11">
    <source>
        <dbReference type="Pfam" id="PF00349"/>
    </source>
</evidence>
<proteinExistence type="inferred from homology"/>
<comment type="catalytic activity">
    <reaction evidence="9">
        <text>D-fructose + ATP = D-fructose 6-phosphate + ADP + H(+)</text>
        <dbReference type="Rhea" id="RHEA:16125"/>
        <dbReference type="ChEBI" id="CHEBI:15378"/>
        <dbReference type="ChEBI" id="CHEBI:30616"/>
        <dbReference type="ChEBI" id="CHEBI:37721"/>
        <dbReference type="ChEBI" id="CHEBI:61527"/>
        <dbReference type="ChEBI" id="CHEBI:456216"/>
        <dbReference type="EC" id="2.7.1.1"/>
    </reaction>
    <physiologicalReaction direction="left-to-right" evidence="9">
        <dbReference type="Rhea" id="RHEA:16126"/>
    </physiologicalReaction>
</comment>
<dbReference type="GO" id="GO:0005739">
    <property type="term" value="C:mitochondrion"/>
    <property type="evidence" value="ECO:0007669"/>
    <property type="project" value="TreeGrafter"/>
</dbReference>
<evidence type="ECO:0000313" key="13">
    <source>
        <dbReference type="EMBL" id="URD80890.1"/>
    </source>
</evidence>
<dbReference type="InterPro" id="IPR043129">
    <property type="entry name" value="ATPase_NBD"/>
</dbReference>
<feature type="domain" description="Hexokinase C-terminal" evidence="12">
    <location>
        <begin position="220"/>
        <end position="358"/>
    </location>
</feature>
<dbReference type="Gene3D" id="3.30.420.40">
    <property type="match status" value="2"/>
</dbReference>
<evidence type="ECO:0000259" key="12">
    <source>
        <dbReference type="Pfam" id="PF03727"/>
    </source>
</evidence>
<dbReference type="PRINTS" id="PR00475">
    <property type="entry name" value="HEXOKINASE"/>
</dbReference>
<evidence type="ECO:0000256" key="6">
    <source>
        <dbReference type="ARBA" id="ARBA00022777"/>
    </source>
</evidence>
<evidence type="ECO:0000313" key="14">
    <source>
        <dbReference type="Proteomes" id="UP001055439"/>
    </source>
</evidence>
<evidence type="ECO:0000256" key="7">
    <source>
        <dbReference type="ARBA" id="ARBA00022840"/>
    </source>
</evidence>
<dbReference type="GO" id="GO:0001678">
    <property type="term" value="P:intracellular glucose homeostasis"/>
    <property type="evidence" value="ECO:0007669"/>
    <property type="project" value="InterPro"/>
</dbReference>
<dbReference type="AlphaFoldDB" id="A0A9E7ENE5"/>
<keyword evidence="14" id="KW-1185">Reference proteome</keyword>
<evidence type="ECO:0000256" key="10">
    <source>
        <dbReference type="RuleBase" id="RU362007"/>
    </source>
</evidence>
<dbReference type="GO" id="GO:0006096">
    <property type="term" value="P:glycolytic process"/>
    <property type="evidence" value="ECO:0007669"/>
    <property type="project" value="UniProtKB-KW"/>
</dbReference>
<dbReference type="Pfam" id="PF03727">
    <property type="entry name" value="Hexokinase_2"/>
    <property type="match status" value="1"/>
</dbReference>
<evidence type="ECO:0000256" key="2">
    <source>
        <dbReference type="ARBA" id="ARBA00005028"/>
    </source>
</evidence>
<dbReference type="PANTHER" id="PTHR19443">
    <property type="entry name" value="HEXOKINASE"/>
    <property type="match status" value="1"/>
</dbReference>
<dbReference type="InterPro" id="IPR022673">
    <property type="entry name" value="Hexokinase_C"/>
</dbReference>
<dbReference type="InterPro" id="IPR022672">
    <property type="entry name" value="Hexokinase_N"/>
</dbReference>
<dbReference type="SUPFAM" id="SSF53067">
    <property type="entry name" value="Actin-like ATPase domain"/>
    <property type="match status" value="2"/>
</dbReference>
<comment type="similarity">
    <text evidence="3 10">Belongs to the hexokinase family.</text>
</comment>
<dbReference type="PROSITE" id="PS51748">
    <property type="entry name" value="HEXOKINASE_2"/>
    <property type="match status" value="1"/>
</dbReference>
<dbReference type="PROSITE" id="PS00378">
    <property type="entry name" value="HEXOKINASE_1"/>
    <property type="match status" value="1"/>
</dbReference>
<dbReference type="Proteomes" id="UP001055439">
    <property type="component" value="Chromosome 10"/>
</dbReference>